<dbReference type="CDD" id="cd03445">
    <property type="entry name" value="Thioesterase_II_repeat2"/>
    <property type="match status" value="1"/>
</dbReference>
<feature type="domain" description="Acyl-CoA thioesterase 2 C-terminal" evidence="3">
    <location>
        <begin position="184"/>
        <end position="288"/>
    </location>
</feature>
<evidence type="ECO:0000256" key="2">
    <source>
        <dbReference type="ARBA" id="ARBA00022801"/>
    </source>
</evidence>
<dbReference type="GO" id="GO:0006637">
    <property type="term" value="P:acyl-CoA metabolic process"/>
    <property type="evidence" value="ECO:0007669"/>
    <property type="project" value="InterPro"/>
</dbReference>
<dbReference type="Proteomes" id="UP000005332">
    <property type="component" value="Unassembled WGS sequence"/>
</dbReference>
<accession>G4CZQ8</accession>
<proteinExistence type="inferred from homology"/>
<evidence type="ECO:0000313" key="6">
    <source>
        <dbReference type="Proteomes" id="UP000005332"/>
    </source>
</evidence>
<evidence type="ECO:0000313" key="5">
    <source>
        <dbReference type="EMBL" id="EGY76977.1"/>
    </source>
</evidence>
<dbReference type="InterPro" id="IPR029069">
    <property type="entry name" value="HotDog_dom_sf"/>
</dbReference>
<sequence length="313" mass="34605">MPDQSIWHSGWVPSTTAELLDLLDLEDLDLDLFRGKQPRTTWQRTFGGQVLAQALVAGARTVPERTAHSMHALFLHAGRTDLPMIFDVERIRDGRTFSTRRVNARQHGRTIFTAELSFKNRENGPEHSDPMPDYLPGPEKCPTLAQALEQMFGRSMPTVKEWDALDVRLAGDGSNLVDPNHVTHLSLWVRTTASLPDDRVVQRAILAYISDISLMAGAVMPHLGSIPPGMIVNPASLDHAMWFHRTARADEWMLYDQVSPSASGLLGFSMGRLMQDGQLIASCCQEGVMKLVDVNDVDASVTFPVGPRPTATS</sequence>
<dbReference type="PANTHER" id="PTHR11066">
    <property type="entry name" value="ACYL-COA THIOESTERASE"/>
    <property type="match status" value="1"/>
</dbReference>
<dbReference type="CDD" id="cd03444">
    <property type="entry name" value="Thioesterase_II_repeat1"/>
    <property type="match status" value="1"/>
</dbReference>
<dbReference type="Pfam" id="PF13622">
    <property type="entry name" value="4HBT_3"/>
    <property type="match status" value="1"/>
</dbReference>
<keyword evidence="6" id="KW-1185">Reference proteome</keyword>
<dbReference type="SUPFAM" id="SSF54637">
    <property type="entry name" value="Thioesterase/thiol ester dehydrase-isomerase"/>
    <property type="match status" value="2"/>
</dbReference>
<dbReference type="InterPro" id="IPR042171">
    <property type="entry name" value="Acyl-CoA_hotdog"/>
</dbReference>
<comment type="caution">
    <text evidence="5">The sequence shown here is derived from an EMBL/GenBank/DDBJ whole genome shotgun (WGS) entry which is preliminary data.</text>
</comment>
<dbReference type="EC" id="3.1.2.-" evidence="5"/>
<dbReference type="PANTHER" id="PTHR11066:SF34">
    <property type="entry name" value="ACYL-COENZYME A THIOESTERASE 8"/>
    <property type="match status" value="1"/>
</dbReference>
<protein>
    <submittedName>
        <fullName evidence="5">Acyl-CoA thioesterase II</fullName>
        <ecNumber evidence="5">3.1.2.-</ecNumber>
    </submittedName>
</protein>
<dbReference type="Pfam" id="PF02551">
    <property type="entry name" value="Acyl_CoA_thio"/>
    <property type="match status" value="1"/>
</dbReference>
<feature type="domain" description="Acyl-CoA thioesterase-like N-terminal HotDog" evidence="4">
    <location>
        <begin position="42"/>
        <end position="118"/>
    </location>
</feature>
<dbReference type="InterPro" id="IPR025652">
    <property type="entry name" value="TesB_C"/>
</dbReference>
<comment type="similarity">
    <text evidence="1">Belongs to the C/M/P thioester hydrolase family.</text>
</comment>
<gene>
    <name evidence="5" type="primary">tesB</name>
    <name evidence="5" type="ORF">HMPREF9153_1930</name>
</gene>
<dbReference type="InterPro" id="IPR003703">
    <property type="entry name" value="Acyl_CoA_thio"/>
</dbReference>
<reference evidence="5 6" key="1">
    <citation type="submission" date="2011-06" db="EMBL/GenBank/DDBJ databases">
        <authorList>
            <person name="Muzny D."/>
            <person name="Qin X."/>
            <person name="Deng J."/>
            <person name="Jiang H."/>
            <person name="Liu Y."/>
            <person name="Qu J."/>
            <person name="Song X.-Z."/>
            <person name="Zhang L."/>
            <person name="Thornton R."/>
            <person name="Coyle M."/>
            <person name="Francisco L."/>
            <person name="Jackson L."/>
            <person name="Javaid M."/>
            <person name="Korchina V."/>
            <person name="Kovar C."/>
            <person name="Mata R."/>
            <person name="Mathew T."/>
            <person name="Ngo R."/>
            <person name="Nguyen L."/>
            <person name="Nguyen N."/>
            <person name="Okwuonu G."/>
            <person name="Ongeri F."/>
            <person name="Pham C."/>
            <person name="Simmons D."/>
            <person name="Wilczek-Boney K."/>
            <person name="Hale W."/>
            <person name="Jakkamsetti A."/>
            <person name="Pham P."/>
            <person name="Ruth R."/>
            <person name="San Lucas F."/>
            <person name="Warren J."/>
            <person name="Zhang J."/>
            <person name="Zhao Z."/>
            <person name="Zhou C."/>
            <person name="Zhu D."/>
            <person name="Lee S."/>
            <person name="Bess C."/>
            <person name="Blankenburg K."/>
            <person name="Forbes L."/>
            <person name="Fu Q."/>
            <person name="Gubbala S."/>
            <person name="Hirani K."/>
            <person name="Jayaseelan J.C."/>
            <person name="Lara F."/>
            <person name="Munidasa M."/>
            <person name="Palculict T."/>
            <person name="Patil S."/>
            <person name="Pu L.-L."/>
            <person name="Saada N."/>
            <person name="Tang L."/>
            <person name="Weissenberger G."/>
            <person name="Zhu Y."/>
            <person name="Hemphill L."/>
            <person name="Shang Y."/>
            <person name="Youmans B."/>
            <person name="Ayvaz T."/>
            <person name="Ross M."/>
            <person name="Santibanez J."/>
            <person name="Aqrawi P."/>
            <person name="Gross S."/>
            <person name="Joshi V."/>
            <person name="Fowler G."/>
            <person name="Nazareth L."/>
            <person name="Reid J."/>
            <person name="Worley K."/>
            <person name="Petrosino J."/>
            <person name="Highlander S."/>
            <person name="Gibbs R."/>
        </authorList>
    </citation>
    <scope>NUCLEOTIDE SEQUENCE [LARGE SCALE GENOMIC DNA]</scope>
    <source>
        <strain evidence="5 6">ATCC 25577</strain>
    </source>
</reference>
<dbReference type="GO" id="GO:0009062">
    <property type="term" value="P:fatty acid catabolic process"/>
    <property type="evidence" value="ECO:0007669"/>
    <property type="project" value="TreeGrafter"/>
</dbReference>
<dbReference type="PATRIC" id="fig|997355.3.peg.1899"/>
<dbReference type="HOGENOM" id="CLU_032690_0_0_11"/>
<organism evidence="5 6">
    <name type="scientific">Cutibacterium avidum ATCC 25577</name>
    <dbReference type="NCBI Taxonomy" id="997355"/>
    <lineage>
        <taxon>Bacteria</taxon>
        <taxon>Bacillati</taxon>
        <taxon>Actinomycetota</taxon>
        <taxon>Actinomycetes</taxon>
        <taxon>Propionibacteriales</taxon>
        <taxon>Propionibacteriaceae</taxon>
        <taxon>Cutibacterium</taxon>
    </lineage>
</organism>
<name>G4CZQ8_9ACTN</name>
<dbReference type="InterPro" id="IPR049449">
    <property type="entry name" value="TesB_ACOT8-like_N"/>
</dbReference>
<dbReference type="AlphaFoldDB" id="G4CZQ8"/>
<evidence type="ECO:0000259" key="3">
    <source>
        <dbReference type="Pfam" id="PF02551"/>
    </source>
</evidence>
<evidence type="ECO:0000259" key="4">
    <source>
        <dbReference type="Pfam" id="PF13622"/>
    </source>
</evidence>
<evidence type="ECO:0000256" key="1">
    <source>
        <dbReference type="ARBA" id="ARBA00006538"/>
    </source>
</evidence>
<keyword evidence="2 5" id="KW-0378">Hydrolase</keyword>
<dbReference type="GO" id="GO:0047617">
    <property type="term" value="F:fatty acyl-CoA hydrolase activity"/>
    <property type="evidence" value="ECO:0007669"/>
    <property type="project" value="InterPro"/>
</dbReference>
<dbReference type="EMBL" id="AGBA01000015">
    <property type="protein sequence ID" value="EGY76977.1"/>
    <property type="molecule type" value="Genomic_DNA"/>
</dbReference>
<dbReference type="Gene3D" id="2.40.160.210">
    <property type="entry name" value="Acyl-CoA thioesterase, double hotdog domain"/>
    <property type="match status" value="1"/>
</dbReference>